<reference evidence="2 3" key="1">
    <citation type="submission" date="2023-09" db="EMBL/GenBank/DDBJ databases">
        <authorList>
            <person name="Rey-Velasco X."/>
        </authorList>
    </citation>
    <scope>NUCLEOTIDE SEQUENCE [LARGE SCALE GENOMIC DNA]</scope>
    <source>
        <strain evidence="2 3">P385</strain>
    </source>
</reference>
<dbReference type="RefSeq" id="WP_311658644.1">
    <property type="nucleotide sequence ID" value="NZ_JAVRHY010000006.1"/>
</dbReference>
<proteinExistence type="predicted"/>
<dbReference type="Proteomes" id="UP001259982">
    <property type="component" value="Unassembled WGS sequence"/>
</dbReference>
<gene>
    <name evidence="2" type="ORF">RM531_08500</name>
</gene>
<organism evidence="2 3">
    <name type="scientific">Spectribacter acetivorans</name>
    <dbReference type="NCBI Taxonomy" id="3075603"/>
    <lineage>
        <taxon>Bacteria</taxon>
        <taxon>Pseudomonadati</taxon>
        <taxon>Pseudomonadota</taxon>
        <taxon>Gammaproteobacteria</taxon>
        <taxon>Salinisphaerales</taxon>
        <taxon>Salinisphaeraceae</taxon>
        <taxon>Spectribacter</taxon>
    </lineage>
</organism>
<comment type="caution">
    <text evidence="2">The sequence shown here is derived from an EMBL/GenBank/DDBJ whole genome shotgun (WGS) entry which is preliminary data.</text>
</comment>
<evidence type="ECO:0000313" key="3">
    <source>
        <dbReference type="Proteomes" id="UP001259982"/>
    </source>
</evidence>
<accession>A0ABU3B7S2</accession>
<dbReference type="EMBL" id="JAVRHY010000006">
    <property type="protein sequence ID" value="MDT0618516.1"/>
    <property type="molecule type" value="Genomic_DNA"/>
</dbReference>
<keyword evidence="1" id="KW-0812">Transmembrane</keyword>
<protein>
    <submittedName>
        <fullName evidence="2">Uncharacterized protein</fullName>
    </submittedName>
</protein>
<evidence type="ECO:0000313" key="2">
    <source>
        <dbReference type="EMBL" id="MDT0618516.1"/>
    </source>
</evidence>
<keyword evidence="3" id="KW-1185">Reference proteome</keyword>
<feature type="transmembrane region" description="Helical" evidence="1">
    <location>
        <begin position="12"/>
        <end position="31"/>
    </location>
</feature>
<evidence type="ECO:0000256" key="1">
    <source>
        <dbReference type="SAM" id="Phobius"/>
    </source>
</evidence>
<sequence length="61" mass="6505">MAKKSLVERIDAWLTVALKLIGLIAALITLGQQVNTALTARDDASQVAEQTVDIRAIDGVD</sequence>
<keyword evidence="1" id="KW-0472">Membrane</keyword>
<keyword evidence="1" id="KW-1133">Transmembrane helix</keyword>
<name>A0ABU3B7S2_9GAMM</name>